<dbReference type="GO" id="GO:0008270">
    <property type="term" value="F:zinc ion binding"/>
    <property type="evidence" value="ECO:0007669"/>
    <property type="project" value="UniProtKB-KW"/>
</dbReference>
<evidence type="ECO:0000313" key="10">
    <source>
        <dbReference type="EMBL" id="MBX15307.1"/>
    </source>
</evidence>
<keyword evidence="6" id="KW-0833">Ubl conjugation pathway</keyword>
<dbReference type="AlphaFoldDB" id="A0A2P2LBD9"/>
<dbReference type="InterPro" id="IPR057987">
    <property type="entry name" value="TPR_RNF123/RKP"/>
</dbReference>
<accession>A0A2P2LBD9</accession>
<dbReference type="Gene3D" id="3.30.40.10">
    <property type="entry name" value="Zinc/RING finger domain, C3HC4 (zinc finger)"/>
    <property type="match status" value="1"/>
</dbReference>
<dbReference type="CDD" id="cd16541">
    <property type="entry name" value="RING-HC_RNF123"/>
    <property type="match status" value="1"/>
</dbReference>
<comment type="catalytic activity">
    <reaction evidence="1">
        <text>S-ubiquitinyl-[E2 ubiquitin-conjugating enzyme]-L-cysteine + [acceptor protein]-L-lysine = [E2 ubiquitin-conjugating enzyme]-L-cysteine + N(6)-ubiquitinyl-[acceptor protein]-L-lysine.</text>
        <dbReference type="EC" id="2.3.2.27"/>
    </reaction>
</comment>
<dbReference type="PANTHER" id="PTHR13363:SF5">
    <property type="entry name" value="E3 UBIQUITIN-PROTEIN LIGASE RNF123"/>
    <property type="match status" value="1"/>
</dbReference>
<dbReference type="InterPro" id="IPR013083">
    <property type="entry name" value="Znf_RING/FYVE/PHD"/>
</dbReference>
<dbReference type="GO" id="GO:0061630">
    <property type="term" value="F:ubiquitin protein ligase activity"/>
    <property type="evidence" value="ECO:0007669"/>
    <property type="project" value="UniProtKB-EC"/>
</dbReference>
<keyword evidence="4" id="KW-0479">Metal-binding</keyword>
<keyword evidence="7" id="KW-0862">Zinc</keyword>
<keyword evidence="5 8" id="KW-0863">Zinc-finger</keyword>
<feature type="domain" description="RING-type" evidence="9">
    <location>
        <begin position="131"/>
        <end position="169"/>
    </location>
</feature>
<protein>
    <recommendedName>
        <fullName evidence="2">RING-type E3 ubiquitin transferase</fullName>
        <ecNumber evidence="2">2.3.2.27</ecNumber>
    </recommendedName>
</protein>
<dbReference type="InterPro" id="IPR001841">
    <property type="entry name" value="Znf_RING"/>
</dbReference>
<dbReference type="PROSITE" id="PS50089">
    <property type="entry name" value="ZF_RING_2"/>
    <property type="match status" value="1"/>
</dbReference>
<dbReference type="GO" id="GO:0016567">
    <property type="term" value="P:protein ubiquitination"/>
    <property type="evidence" value="ECO:0007669"/>
    <property type="project" value="UniProtKB-ARBA"/>
</dbReference>
<evidence type="ECO:0000256" key="2">
    <source>
        <dbReference type="ARBA" id="ARBA00012483"/>
    </source>
</evidence>
<evidence type="ECO:0000256" key="4">
    <source>
        <dbReference type="ARBA" id="ARBA00022723"/>
    </source>
</evidence>
<dbReference type="Pfam" id="PF13920">
    <property type="entry name" value="zf-C3HC4_3"/>
    <property type="match status" value="1"/>
</dbReference>
<proteinExistence type="predicted"/>
<evidence type="ECO:0000256" key="8">
    <source>
        <dbReference type="PROSITE-ProRule" id="PRU00175"/>
    </source>
</evidence>
<dbReference type="FunFam" id="3.30.40.10:FF:000133">
    <property type="entry name" value="E3 ubiquitin-protein ligase RNF123"/>
    <property type="match status" value="1"/>
</dbReference>
<name>A0A2P2LBD9_RHIMU</name>
<reference evidence="10" key="1">
    <citation type="submission" date="2018-02" db="EMBL/GenBank/DDBJ databases">
        <title>Rhizophora mucronata_Transcriptome.</title>
        <authorList>
            <person name="Meera S.P."/>
            <person name="Sreeshan A."/>
            <person name="Augustine A."/>
        </authorList>
    </citation>
    <scope>NUCLEOTIDE SEQUENCE</scope>
    <source>
        <tissue evidence="10">Leaf</tissue>
    </source>
</reference>
<dbReference type="InterPro" id="IPR045129">
    <property type="entry name" value="RNF123/RKP/RSPRY1"/>
</dbReference>
<evidence type="ECO:0000256" key="3">
    <source>
        <dbReference type="ARBA" id="ARBA00022679"/>
    </source>
</evidence>
<dbReference type="EC" id="2.3.2.27" evidence="2"/>
<evidence type="ECO:0000259" key="9">
    <source>
        <dbReference type="PROSITE" id="PS50089"/>
    </source>
</evidence>
<dbReference type="EMBL" id="GGEC01034823">
    <property type="protein sequence ID" value="MBX15307.1"/>
    <property type="molecule type" value="Transcribed_RNA"/>
</dbReference>
<dbReference type="GO" id="GO:0005737">
    <property type="term" value="C:cytoplasm"/>
    <property type="evidence" value="ECO:0007669"/>
    <property type="project" value="TreeGrafter"/>
</dbReference>
<evidence type="ECO:0000256" key="7">
    <source>
        <dbReference type="ARBA" id="ARBA00022833"/>
    </source>
</evidence>
<dbReference type="GO" id="GO:0051603">
    <property type="term" value="P:proteolysis involved in protein catabolic process"/>
    <property type="evidence" value="ECO:0007669"/>
    <property type="project" value="TreeGrafter"/>
</dbReference>
<dbReference type="PANTHER" id="PTHR13363">
    <property type="entry name" value="RING FINGER AND SRY DOMAIN-CONTAINING"/>
    <property type="match status" value="1"/>
</dbReference>
<sequence>MLLLPFLTLWYFIFRSLRRQGQSLEKVSRGMILAPLLGIILNLLDASVETEYGTLNDVVDVFASMDCPDTVHCGFQYLLEYDWAGFLRGDAYLSKLGQLENFLSLLISRFESQQLERMRWGGEIDVDDDTCCICYTYKADAQFAPCSHRSCHGCITRHLLNCHRCFFCNATVLEVIKIGKESA</sequence>
<organism evidence="10">
    <name type="scientific">Rhizophora mucronata</name>
    <name type="common">Asiatic mangrove</name>
    <dbReference type="NCBI Taxonomy" id="61149"/>
    <lineage>
        <taxon>Eukaryota</taxon>
        <taxon>Viridiplantae</taxon>
        <taxon>Streptophyta</taxon>
        <taxon>Embryophyta</taxon>
        <taxon>Tracheophyta</taxon>
        <taxon>Spermatophyta</taxon>
        <taxon>Magnoliopsida</taxon>
        <taxon>eudicotyledons</taxon>
        <taxon>Gunneridae</taxon>
        <taxon>Pentapetalae</taxon>
        <taxon>rosids</taxon>
        <taxon>fabids</taxon>
        <taxon>Malpighiales</taxon>
        <taxon>Rhizophoraceae</taxon>
        <taxon>Rhizophora</taxon>
    </lineage>
</organism>
<evidence type="ECO:0000256" key="5">
    <source>
        <dbReference type="ARBA" id="ARBA00022771"/>
    </source>
</evidence>
<dbReference type="SUPFAM" id="SSF57850">
    <property type="entry name" value="RING/U-box"/>
    <property type="match status" value="1"/>
</dbReference>
<keyword evidence="3" id="KW-0808">Transferase</keyword>
<evidence type="ECO:0000256" key="6">
    <source>
        <dbReference type="ARBA" id="ARBA00022786"/>
    </source>
</evidence>
<evidence type="ECO:0000256" key="1">
    <source>
        <dbReference type="ARBA" id="ARBA00000900"/>
    </source>
</evidence>
<dbReference type="Pfam" id="PF25576">
    <property type="entry name" value="TPR_RNF123"/>
    <property type="match status" value="1"/>
</dbReference>